<evidence type="ECO:0000313" key="3">
    <source>
        <dbReference type="Proteomes" id="UP000289437"/>
    </source>
</evidence>
<dbReference type="AlphaFoldDB" id="A0A4V1L612"/>
<dbReference type="InterPro" id="IPR024535">
    <property type="entry name" value="RHGA/B-epi-like_pectate_lyase"/>
</dbReference>
<dbReference type="EMBL" id="RDSM01000001">
    <property type="protein sequence ID" value="RXH57654.1"/>
    <property type="molecule type" value="Genomic_DNA"/>
</dbReference>
<dbReference type="SUPFAM" id="SSF51126">
    <property type="entry name" value="Pectin lyase-like"/>
    <property type="match status" value="1"/>
</dbReference>
<comment type="caution">
    <text evidence="2">The sequence shown here is derived from an EMBL/GenBank/DDBJ whole genome shotgun (WGS) entry which is preliminary data.</text>
</comment>
<sequence>MGVLRVNVEFGPPRDHLLRIDRYMRGIGFLRDDDLEQISNPFSKETVWSGLWLGQCAAECEEVQALVFTVLEPELLPGSIGSKQAGKTLVTAFKRFESIVAVNQEGPSRSRALPIQSLCLNWVLRKLVCSAKPDWFASSIVRLLVITLFFLRAEASAQHPITEKGPTTNVSSFGAKCDGTTDDTAAFQAAANAARDAFRTGQTSQVLTFPMRGCVIGGQITLYSGTHLRGGGTILVPVQRGHTLYTQNSDDVSITGVNIVVIKPGVGGPDTAAIAWYAVGDSSLHTSFYVQKCNVRNSGWGILAVYNNGTGSLTDVDISDNIVTSDEVYTNGDGIHVAGKVSGIKIHDNRVLNRGDAGIALTSEFTNGERYVLSGAIVSNNILLEDRVGLDDSGATDAVWRGNHVRATIVPRVSPQNPAFRQIFYGRTYPTGVQTLNNDFTSGDNSGASATVKIDPMNPGQTRWPDLHSSFEKNVIHGPNAPLYIRGSGLSVKDNTFSNGGAFIIDYDGSADQVATSNIELGTNKWLAPGSIRFGRGCGLYSNVHLQPQSGHNPLHYENLPCIGKQSFTPADDSPKGKH</sequence>
<evidence type="ECO:0000259" key="1">
    <source>
        <dbReference type="Pfam" id="PF12708"/>
    </source>
</evidence>
<evidence type="ECO:0000313" key="2">
    <source>
        <dbReference type="EMBL" id="RXH57654.1"/>
    </source>
</evidence>
<protein>
    <recommendedName>
        <fullName evidence="1">Rhamnogalacturonase A/B/Epimerase-like pectate lyase domain-containing protein</fullName>
    </recommendedName>
</protein>
<reference evidence="3" key="2">
    <citation type="submission" date="2019-02" db="EMBL/GenBank/DDBJ databases">
        <title>Granulicella sibirica sp. nov., a psychrotolerant acidobacterium isolated from an organic soil layer in forested tundra, West Siberia.</title>
        <authorList>
            <person name="Oshkin I.Y."/>
            <person name="Kulichevskaya I.S."/>
            <person name="Rijpstra W.I.C."/>
            <person name="Sinninghe Damste J.S."/>
            <person name="Rakitin A.L."/>
            <person name="Ravin N.V."/>
            <person name="Dedysh S.N."/>
        </authorList>
    </citation>
    <scope>NUCLEOTIDE SEQUENCE [LARGE SCALE GENOMIC DNA]</scope>
    <source>
        <strain evidence="3">AF10</strain>
    </source>
</reference>
<organism evidence="2 3">
    <name type="scientific">Granulicella sibirica</name>
    <dbReference type="NCBI Taxonomy" id="2479048"/>
    <lineage>
        <taxon>Bacteria</taxon>
        <taxon>Pseudomonadati</taxon>
        <taxon>Acidobacteriota</taxon>
        <taxon>Terriglobia</taxon>
        <taxon>Terriglobales</taxon>
        <taxon>Acidobacteriaceae</taxon>
        <taxon>Granulicella</taxon>
    </lineage>
</organism>
<proteinExistence type="predicted"/>
<reference evidence="2 3" key="1">
    <citation type="submission" date="2018-11" db="EMBL/GenBank/DDBJ databases">
        <authorList>
            <person name="Mardanov A.V."/>
            <person name="Ravin N.V."/>
            <person name="Dedysh S.N."/>
        </authorList>
    </citation>
    <scope>NUCLEOTIDE SEQUENCE [LARGE SCALE GENOMIC DNA]</scope>
    <source>
        <strain evidence="2 3">AF10</strain>
    </source>
</reference>
<name>A0A4V1L612_9BACT</name>
<dbReference type="Gene3D" id="2.160.20.10">
    <property type="entry name" value="Single-stranded right-handed beta-helix, Pectin lyase-like"/>
    <property type="match status" value="1"/>
</dbReference>
<keyword evidence="3" id="KW-1185">Reference proteome</keyword>
<gene>
    <name evidence="2" type="ORF">GRAN_0964</name>
</gene>
<accession>A0A4V1L612</accession>
<dbReference type="InterPro" id="IPR011050">
    <property type="entry name" value="Pectin_lyase_fold/virulence"/>
</dbReference>
<dbReference type="InterPro" id="IPR012334">
    <property type="entry name" value="Pectin_lyas_fold"/>
</dbReference>
<dbReference type="Proteomes" id="UP000289437">
    <property type="component" value="Unassembled WGS sequence"/>
</dbReference>
<dbReference type="SMART" id="SM00710">
    <property type="entry name" value="PbH1"/>
    <property type="match status" value="4"/>
</dbReference>
<dbReference type="RefSeq" id="WP_128911795.1">
    <property type="nucleotide sequence ID" value="NZ_RDSM01000001.1"/>
</dbReference>
<dbReference type="InterPro" id="IPR006626">
    <property type="entry name" value="PbH1"/>
</dbReference>
<dbReference type="Pfam" id="PF12708">
    <property type="entry name" value="Pect-lyase_RHGA_epim"/>
    <property type="match status" value="1"/>
</dbReference>
<feature type="domain" description="Rhamnogalacturonase A/B/Epimerase-like pectate lyase" evidence="1">
    <location>
        <begin position="168"/>
        <end position="368"/>
    </location>
</feature>